<name>A0A6P1BYD2_9BRAD</name>
<proteinExistence type="predicted"/>
<organism evidence="3 4">
    <name type="scientific">Bradyrhizobium uaiense</name>
    <dbReference type="NCBI Taxonomy" id="2594946"/>
    <lineage>
        <taxon>Bacteria</taxon>
        <taxon>Pseudomonadati</taxon>
        <taxon>Pseudomonadota</taxon>
        <taxon>Alphaproteobacteria</taxon>
        <taxon>Hyphomicrobiales</taxon>
        <taxon>Nitrobacteraceae</taxon>
        <taxon>Bradyrhizobium</taxon>
    </lineage>
</organism>
<evidence type="ECO:0000313" key="4">
    <source>
        <dbReference type="Proteomes" id="UP000468531"/>
    </source>
</evidence>
<reference evidence="3 4" key="1">
    <citation type="journal article" date="2020" name="Arch. Microbiol.">
        <title>Bradyrhizobium uaiense sp. nov., a new highly efficient cowpea symbiont.</title>
        <authorList>
            <person name="Cabral Michel D."/>
            <person name="Azarias Guimaraes A."/>
            <person name="Martins da Costa E."/>
            <person name="Soares de Carvalho T."/>
            <person name="Balsanelli E."/>
            <person name="Willems A."/>
            <person name="Maltempi de Souza E."/>
            <person name="de Souza Moreira F.M."/>
        </authorList>
    </citation>
    <scope>NUCLEOTIDE SEQUENCE [LARGE SCALE GENOMIC DNA]</scope>
    <source>
        <strain evidence="3 4">UFLA 03-164</strain>
    </source>
</reference>
<keyword evidence="1" id="KW-0597">Phosphoprotein</keyword>
<comment type="caution">
    <text evidence="3">The sequence shown here is derived from an EMBL/GenBank/DDBJ whole genome shotgun (WGS) entry which is preliminary data.</text>
</comment>
<dbReference type="AlphaFoldDB" id="A0A6P1BYD2"/>
<gene>
    <name evidence="3" type="ORF">FNJ47_49130</name>
</gene>
<evidence type="ECO:0000259" key="2">
    <source>
        <dbReference type="PROSITE" id="PS50110"/>
    </source>
</evidence>
<feature type="non-terminal residue" evidence="3">
    <location>
        <position position="69"/>
    </location>
</feature>
<dbReference type="SUPFAM" id="SSF52172">
    <property type="entry name" value="CheY-like"/>
    <property type="match status" value="1"/>
</dbReference>
<dbReference type="PROSITE" id="PS50110">
    <property type="entry name" value="RESPONSE_REGULATORY"/>
    <property type="match status" value="1"/>
</dbReference>
<evidence type="ECO:0000256" key="1">
    <source>
        <dbReference type="PROSITE-ProRule" id="PRU00169"/>
    </source>
</evidence>
<feature type="domain" description="Response regulatory" evidence="2">
    <location>
        <begin position="8"/>
        <end position="69"/>
    </location>
</feature>
<sequence>MLELGGPRAHAVLELGIEAFELPCLAVELGETLVAASSGREALEFLLKNEVAVILVDVCMPELDGFELA</sequence>
<dbReference type="EMBL" id="VKHP01001043">
    <property type="protein sequence ID" value="NEV03239.1"/>
    <property type="molecule type" value="Genomic_DNA"/>
</dbReference>
<feature type="modified residue" description="4-aspartylphosphate" evidence="1">
    <location>
        <position position="57"/>
    </location>
</feature>
<keyword evidence="4" id="KW-1185">Reference proteome</keyword>
<dbReference type="Gene3D" id="3.40.50.2300">
    <property type="match status" value="1"/>
</dbReference>
<dbReference type="Proteomes" id="UP000468531">
    <property type="component" value="Unassembled WGS sequence"/>
</dbReference>
<protein>
    <submittedName>
        <fullName evidence="3">Response regulator</fullName>
    </submittedName>
</protein>
<dbReference type="InterPro" id="IPR001789">
    <property type="entry name" value="Sig_transdc_resp-reg_receiver"/>
</dbReference>
<evidence type="ECO:0000313" key="3">
    <source>
        <dbReference type="EMBL" id="NEV03239.1"/>
    </source>
</evidence>
<accession>A0A6P1BYD2</accession>
<dbReference type="GO" id="GO:0000160">
    <property type="term" value="P:phosphorelay signal transduction system"/>
    <property type="evidence" value="ECO:0007669"/>
    <property type="project" value="InterPro"/>
</dbReference>
<dbReference type="InterPro" id="IPR011006">
    <property type="entry name" value="CheY-like_superfamily"/>
</dbReference>